<dbReference type="GO" id="GO:0030422">
    <property type="term" value="P:siRNA processing"/>
    <property type="evidence" value="ECO:0007669"/>
    <property type="project" value="TreeGrafter"/>
</dbReference>
<sequence length="383" mass="42561">MSILKTPLKKSDSITLSAVNAASLLFNESDSKSFRTPISLLQEICTKSVCPAPVYELLDAEGKIHQPIFVFKCSLNQEIQAIGKSSTKKKAKHLAALGVLNQVRLNNLGINDELANKLNDLINGLNNLDLEENPSTVLSKSLASEVLNAPVIPNNELDLSNIQVGSVENIDAIKESVIKCENPVGELIEIASRYSMRPPEFEYGDEEGPPHNRQFLCNVTFGNFKESALARTKKLAKKYAALRLLFRIKASGQFNKPINVTKTETNGYDQIHPKINGTKKFAANIFNQFKLSKNLAINLVLSSELEKVSSLHLLDQLAKEEKFEYEIYRIPTTTNAHVCALDLKTNPHLTYGGYGDTPEEAINKSVFYTLNHIRVMCSRGKQK</sequence>
<dbReference type="AlphaFoldDB" id="A0A813VUP4"/>
<dbReference type="PANTHER" id="PTHR46205:SF3">
    <property type="entry name" value="LOQUACIOUS, ISOFORM B"/>
    <property type="match status" value="1"/>
</dbReference>
<proteinExistence type="predicted"/>
<keyword evidence="5" id="KW-1185">Reference proteome</keyword>
<keyword evidence="1 2" id="KW-0694">RNA-binding</keyword>
<dbReference type="GO" id="GO:0016442">
    <property type="term" value="C:RISC complex"/>
    <property type="evidence" value="ECO:0007669"/>
    <property type="project" value="TreeGrafter"/>
</dbReference>
<dbReference type="GO" id="GO:0003725">
    <property type="term" value="F:double-stranded RNA binding"/>
    <property type="evidence" value="ECO:0007669"/>
    <property type="project" value="TreeGrafter"/>
</dbReference>
<reference evidence="4" key="1">
    <citation type="submission" date="2021-02" db="EMBL/GenBank/DDBJ databases">
        <authorList>
            <person name="Nowell W R."/>
        </authorList>
    </citation>
    <scope>NUCLEOTIDE SEQUENCE</scope>
    <source>
        <strain evidence="4">Ploen Becks lab</strain>
    </source>
</reference>
<dbReference type="CDD" id="cd19862">
    <property type="entry name" value="DSRM_PRKRA-like_rpt1"/>
    <property type="match status" value="1"/>
</dbReference>
<dbReference type="InterPro" id="IPR014720">
    <property type="entry name" value="dsRBD_dom"/>
</dbReference>
<dbReference type="FunFam" id="3.30.160.20:FF:000007">
    <property type="entry name" value="Double-stranded RNA-binding protein Staufen homolog 1"/>
    <property type="match status" value="1"/>
</dbReference>
<evidence type="ECO:0000313" key="4">
    <source>
        <dbReference type="EMBL" id="CAF0848385.1"/>
    </source>
</evidence>
<dbReference type="GO" id="GO:0070578">
    <property type="term" value="C:RISC-loading complex"/>
    <property type="evidence" value="ECO:0007669"/>
    <property type="project" value="TreeGrafter"/>
</dbReference>
<dbReference type="EMBL" id="CAJNOC010001248">
    <property type="protein sequence ID" value="CAF0848385.1"/>
    <property type="molecule type" value="Genomic_DNA"/>
</dbReference>
<dbReference type="SMART" id="SM00358">
    <property type="entry name" value="DSRM"/>
    <property type="match status" value="2"/>
</dbReference>
<protein>
    <recommendedName>
        <fullName evidence="3">DRBM domain-containing protein</fullName>
    </recommendedName>
</protein>
<evidence type="ECO:0000256" key="1">
    <source>
        <dbReference type="ARBA" id="ARBA00022884"/>
    </source>
</evidence>
<name>A0A813VUP4_9BILA</name>
<dbReference type="PANTHER" id="PTHR46205">
    <property type="entry name" value="LOQUACIOUS, ISOFORM B"/>
    <property type="match status" value="1"/>
</dbReference>
<dbReference type="Proteomes" id="UP000663879">
    <property type="component" value="Unassembled WGS sequence"/>
</dbReference>
<dbReference type="PROSITE" id="PS50137">
    <property type="entry name" value="DS_RBD"/>
    <property type="match status" value="2"/>
</dbReference>
<dbReference type="InterPro" id="IPR051247">
    <property type="entry name" value="RLC_Component"/>
</dbReference>
<dbReference type="Pfam" id="PF00035">
    <property type="entry name" value="dsrm"/>
    <property type="match status" value="2"/>
</dbReference>
<gene>
    <name evidence="4" type="ORF">OXX778_LOCUS8818</name>
</gene>
<dbReference type="GO" id="GO:0035197">
    <property type="term" value="F:siRNA binding"/>
    <property type="evidence" value="ECO:0007669"/>
    <property type="project" value="TreeGrafter"/>
</dbReference>
<dbReference type="GO" id="GO:0005634">
    <property type="term" value="C:nucleus"/>
    <property type="evidence" value="ECO:0007669"/>
    <property type="project" value="TreeGrafter"/>
</dbReference>
<feature type="domain" description="DRBM" evidence="3">
    <location>
        <begin position="36"/>
        <end position="105"/>
    </location>
</feature>
<accession>A0A813VUP4</accession>
<feature type="domain" description="DRBM" evidence="3">
    <location>
        <begin position="182"/>
        <end position="250"/>
    </location>
</feature>
<comment type="caution">
    <text evidence="4">The sequence shown here is derived from an EMBL/GenBank/DDBJ whole genome shotgun (WGS) entry which is preliminary data.</text>
</comment>
<dbReference type="GO" id="GO:0005737">
    <property type="term" value="C:cytoplasm"/>
    <property type="evidence" value="ECO:0007669"/>
    <property type="project" value="TreeGrafter"/>
</dbReference>
<dbReference type="SUPFAM" id="SSF54768">
    <property type="entry name" value="dsRNA-binding domain-like"/>
    <property type="match status" value="2"/>
</dbReference>
<evidence type="ECO:0000259" key="3">
    <source>
        <dbReference type="PROSITE" id="PS50137"/>
    </source>
</evidence>
<dbReference type="OrthoDB" id="10056847at2759"/>
<dbReference type="Gene3D" id="3.30.160.20">
    <property type="match status" value="3"/>
</dbReference>
<evidence type="ECO:0000256" key="2">
    <source>
        <dbReference type="PROSITE-ProRule" id="PRU00266"/>
    </source>
</evidence>
<organism evidence="4 5">
    <name type="scientific">Brachionus calyciflorus</name>
    <dbReference type="NCBI Taxonomy" id="104777"/>
    <lineage>
        <taxon>Eukaryota</taxon>
        <taxon>Metazoa</taxon>
        <taxon>Spiralia</taxon>
        <taxon>Gnathifera</taxon>
        <taxon>Rotifera</taxon>
        <taxon>Eurotatoria</taxon>
        <taxon>Monogononta</taxon>
        <taxon>Pseudotrocha</taxon>
        <taxon>Ploima</taxon>
        <taxon>Brachionidae</taxon>
        <taxon>Brachionus</taxon>
    </lineage>
</organism>
<evidence type="ECO:0000313" key="5">
    <source>
        <dbReference type="Proteomes" id="UP000663879"/>
    </source>
</evidence>
<dbReference type="GO" id="GO:0070920">
    <property type="term" value="P:regulation of regulatory ncRNA processing"/>
    <property type="evidence" value="ECO:0007669"/>
    <property type="project" value="TreeGrafter"/>
</dbReference>